<accession>A0AAN7A665</accession>
<reference evidence="2" key="1">
    <citation type="journal article" date="2023" name="Mol. Phylogenet. Evol.">
        <title>Genome-scale phylogeny and comparative genomics of the fungal order Sordariales.</title>
        <authorList>
            <person name="Hensen N."/>
            <person name="Bonometti L."/>
            <person name="Westerberg I."/>
            <person name="Brannstrom I.O."/>
            <person name="Guillou S."/>
            <person name="Cros-Aarteil S."/>
            <person name="Calhoun S."/>
            <person name="Haridas S."/>
            <person name="Kuo A."/>
            <person name="Mondo S."/>
            <person name="Pangilinan J."/>
            <person name="Riley R."/>
            <person name="LaButti K."/>
            <person name="Andreopoulos B."/>
            <person name="Lipzen A."/>
            <person name="Chen C."/>
            <person name="Yan M."/>
            <person name="Daum C."/>
            <person name="Ng V."/>
            <person name="Clum A."/>
            <person name="Steindorff A."/>
            <person name="Ohm R.A."/>
            <person name="Martin F."/>
            <person name="Silar P."/>
            <person name="Natvig D.O."/>
            <person name="Lalanne C."/>
            <person name="Gautier V."/>
            <person name="Ament-Velasquez S.L."/>
            <person name="Kruys A."/>
            <person name="Hutchinson M.I."/>
            <person name="Powell A.J."/>
            <person name="Barry K."/>
            <person name="Miller A.N."/>
            <person name="Grigoriev I.V."/>
            <person name="Debuchy R."/>
            <person name="Gladieux P."/>
            <person name="Hiltunen Thoren M."/>
            <person name="Johannesson H."/>
        </authorList>
    </citation>
    <scope>NUCLEOTIDE SEQUENCE</scope>
    <source>
        <strain evidence="2">CBS 892.96</strain>
    </source>
</reference>
<gene>
    <name evidence="2" type="ORF">QBC36DRAFT_379887</name>
</gene>
<evidence type="ECO:0000256" key="1">
    <source>
        <dbReference type="SAM" id="MobiDB-lite"/>
    </source>
</evidence>
<reference evidence="2" key="2">
    <citation type="submission" date="2023-05" db="EMBL/GenBank/DDBJ databases">
        <authorList>
            <consortium name="Lawrence Berkeley National Laboratory"/>
            <person name="Steindorff A."/>
            <person name="Hensen N."/>
            <person name="Bonometti L."/>
            <person name="Westerberg I."/>
            <person name="Brannstrom I.O."/>
            <person name="Guillou S."/>
            <person name="Cros-Aarteil S."/>
            <person name="Calhoun S."/>
            <person name="Haridas S."/>
            <person name="Kuo A."/>
            <person name="Mondo S."/>
            <person name="Pangilinan J."/>
            <person name="Riley R."/>
            <person name="Labutti K."/>
            <person name="Andreopoulos B."/>
            <person name="Lipzen A."/>
            <person name="Chen C."/>
            <person name="Yanf M."/>
            <person name="Daum C."/>
            <person name="Ng V."/>
            <person name="Clum A."/>
            <person name="Ohm R."/>
            <person name="Martin F."/>
            <person name="Silar P."/>
            <person name="Natvig D."/>
            <person name="Lalanne C."/>
            <person name="Gautier V."/>
            <person name="Ament-Velasquez S.L."/>
            <person name="Kruys A."/>
            <person name="Hutchinson M.I."/>
            <person name="Powell A.J."/>
            <person name="Barry K."/>
            <person name="Miller A.N."/>
            <person name="Grigoriev I.V."/>
            <person name="Debuchy R."/>
            <person name="Gladieux P."/>
            <person name="Thoren M.H."/>
            <person name="Johannesson H."/>
        </authorList>
    </citation>
    <scope>NUCLEOTIDE SEQUENCE</scope>
    <source>
        <strain evidence="2">CBS 892.96</strain>
    </source>
</reference>
<evidence type="ECO:0000313" key="2">
    <source>
        <dbReference type="EMBL" id="KAK4174774.1"/>
    </source>
</evidence>
<name>A0AAN7A665_9PEZI</name>
<protein>
    <submittedName>
        <fullName evidence="2">Uncharacterized protein</fullName>
    </submittedName>
</protein>
<dbReference type="Proteomes" id="UP001302321">
    <property type="component" value="Unassembled WGS sequence"/>
</dbReference>
<organism evidence="2 3">
    <name type="scientific">Triangularia setosa</name>
    <dbReference type="NCBI Taxonomy" id="2587417"/>
    <lineage>
        <taxon>Eukaryota</taxon>
        <taxon>Fungi</taxon>
        <taxon>Dikarya</taxon>
        <taxon>Ascomycota</taxon>
        <taxon>Pezizomycotina</taxon>
        <taxon>Sordariomycetes</taxon>
        <taxon>Sordariomycetidae</taxon>
        <taxon>Sordariales</taxon>
        <taxon>Podosporaceae</taxon>
        <taxon>Triangularia</taxon>
    </lineage>
</organism>
<dbReference type="EMBL" id="MU866264">
    <property type="protein sequence ID" value="KAK4174774.1"/>
    <property type="molecule type" value="Genomic_DNA"/>
</dbReference>
<dbReference type="AlphaFoldDB" id="A0AAN7A665"/>
<sequence length="344" mass="37784">MSRPQCRDPRFELPIATGKATELARKKTKAKRRNRKEVEVFSIAAASCRPKSLIYAQLEASLGKLGCTTHNTAHHRIRTPHGDTKARPDGRKGQISHFSAVFVLAFQKTGYSTGRLRLDADTYTQPYVPLLVMLGKRVGNCFIHPGISPGEMQSASCGVYLLTLVCLSTEVSIDKTVKSVSSLAFAAWQYAGLDINLLYKTSMANHPAPRIHIQMQNITSAGTSLACVEPCHLPCPFSPPSAGHPSVPHTIKSPTGFLHHALVPKDHLVTPTEKHSLPDSLLKNITYPCRSSPIGASSLFYPTMLNLTRVTKRRPPHVGEHDSVSNPNIYEEEDPSLPHIPENH</sequence>
<proteinExistence type="predicted"/>
<keyword evidence="3" id="KW-1185">Reference proteome</keyword>
<feature type="region of interest" description="Disordered" evidence="1">
    <location>
        <begin position="312"/>
        <end position="344"/>
    </location>
</feature>
<comment type="caution">
    <text evidence="2">The sequence shown here is derived from an EMBL/GenBank/DDBJ whole genome shotgun (WGS) entry which is preliminary data.</text>
</comment>
<evidence type="ECO:0000313" key="3">
    <source>
        <dbReference type="Proteomes" id="UP001302321"/>
    </source>
</evidence>